<protein>
    <submittedName>
        <fullName evidence="1">DNA-directed RNA polymerase subunit F</fullName>
    </submittedName>
</protein>
<gene>
    <name evidence="1" type="ordered locus">ASAC_0427</name>
</gene>
<organism evidence="1 2">
    <name type="scientific">Acidilobus saccharovorans (strain DSM 16705 / JCM 18335 / VKM B-2471 / 345-15)</name>
    <dbReference type="NCBI Taxonomy" id="666510"/>
    <lineage>
        <taxon>Archaea</taxon>
        <taxon>Thermoproteota</taxon>
        <taxon>Thermoprotei</taxon>
        <taxon>Acidilobales</taxon>
        <taxon>Acidilobaceae</taxon>
        <taxon>Acidilobus</taxon>
    </lineage>
</organism>
<dbReference type="PANTHER" id="PTHR39646:SF1">
    <property type="entry name" value="DNA-DIRECTED RNA POLYMERASE SUBUNIT RPO4"/>
    <property type="match status" value="1"/>
</dbReference>
<dbReference type="GeneID" id="9498656"/>
<dbReference type="InterPro" id="IPR010997">
    <property type="entry name" value="HRDC-like_sf"/>
</dbReference>
<dbReference type="OrthoDB" id="25158at2157"/>
<dbReference type="InterPro" id="IPR044876">
    <property type="entry name" value="HRDC_dom_sf"/>
</dbReference>
<dbReference type="RefSeq" id="WP_013266346.1">
    <property type="nucleotide sequence ID" value="NC_014374.1"/>
</dbReference>
<dbReference type="Proteomes" id="UP000000346">
    <property type="component" value="Chromosome"/>
</dbReference>
<name>D9Q0J6_ACIS3</name>
<reference evidence="1 2" key="1">
    <citation type="journal article" date="2010" name="Appl. Environ. Microbiol.">
        <title>The genome sequence of the crenarchaeon Acidilobus saccharovorans supports a new order, Acidilobales, and suggests an important ecological role in terrestrial acidic hot springs.</title>
        <authorList>
            <person name="Mardanov A.V."/>
            <person name="Svetlitchnyi V.A."/>
            <person name="Beletsky A.V."/>
            <person name="Prokofeva M.I."/>
            <person name="Bonch-Osmolovskaya E.A."/>
            <person name="Ravin N.V."/>
            <person name="Skryabin K.G."/>
        </authorList>
    </citation>
    <scope>NUCLEOTIDE SEQUENCE [LARGE SCALE GENOMIC DNA]</scope>
    <source>
        <strain evidence="2">DSM 16705 / JCM 18335 / VKM B-2471 / 345-15</strain>
    </source>
</reference>
<dbReference type="PIRSF" id="PIRSF005053">
    <property type="entry name" value="RNA_pol_F_arch"/>
    <property type="match status" value="1"/>
</dbReference>
<dbReference type="STRING" id="666510.ASAC_0427"/>
<dbReference type="GO" id="GO:0000166">
    <property type="term" value="F:nucleotide binding"/>
    <property type="evidence" value="ECO:0007669"/>
    <property type="project" value="InterPro"/>
</dbReference>
<dbReference type="EMBL" id="CP001742">
    <property type="protein sequence ID" value="ADL18834.1"/>
    <property type="molecule type" value="Genomic_DNA"/>
</dbReference>
<dbReference type="Gene3D" id="1.10.150.80">
    <property type="entry name" value="HRDC domain"/>
    <property type="match status" value="1"/>
</dbReference>
<dbReference type="InterPro" id="IPR010924">
    <property type="entry name" value="Rpo4"/>
</dbReference>
<evidence type="ECO:0000313" key="2">
    <source>
        <dbReference type="Proteomes" id="UP000000346"/>
    </source>
</evidence>
<accession>D9Q0J6</accession>
<keyword evidence="1" id="KW-0804">Transcription</keyword>
<dbReference type="Gene3D" id="6.10.140.10">
    <property type="match status" value="1"/>
</dbReference>
<dbReference type="AlphaFoldDB" id="D9Q0J6"/>
<dbReference type="eggNOG" id="arCOG01016">
    <property type="taxonomic scope" value="Archaea"/>
</dbReference>
<dbReference type="HOGENOM" id="CLU_2067657_0_0_2"/>
<dbReference type="SUPFAM" id="SSF47819">
    <property type="entry name" value="HRDC-like"/>
    <property type="match status" value="1"/>
</dbReference>
<keyword evidence="2" id="KW-1185">Reference proteome</keyword>
<dbReference type="InParanoid" id="D9Q0J6"/>
<keyword evidence="1" id="KW-0240">DNA-directed RNA polymerase</keyword>
<proteinExistence type="predicted"/>
<evidence type="ECO:0000313" key="1">
    <source>
        <dbReference type="EMBL" id="ADL18834.1"/>
    </source>
</evidence>
<dbReference type="KEGG" id="asc:ASAC_0427"/>
<dbReference type="GO" id="GO:0000428">
    <property type="term" value="C:DNA-directed RNA polymerase complex"/>
    <property type="evidence" value="ECO:0007669"/>
    <property type="project" value="UniProtKB-KW"/>
</dbReference>
<sequence>MLRRIESRRYLTYAEARKILEDRIAESGGALNPTQDRTWQYLKLFGTTDPAAAREAVDSLVKEGLDEYLAVQLVNMCPNEDGYINAILSSKEGLEIKEELLAKVKETLSKVCTQSPSK</sequence>
<dbReference type="PANTHER" id="PTHR39646">
    <property type="entry name" value="RNA POLYMERASE RPB4"/>
    <property type="match status" value="1"/>
</dbReference>